<dbReference type="PROSITE" id="PS51819">
    <property type="entry name" value="VOC"/>
    <property type="match status" value="1"/>
</dbReference>
<feature type="domain" description="VOC" evidence="1">
    <location>
        <begin position="7"/>
        <end position="126"/>
    </location>
</feature>
<dbReference type="InterPro" id="IPR004360">
    <property type="entry name" value="Glyas_Fos-R_dOase_dom"/>
</dbReference>
<dbReference type="RefSeq" id="WP_103358695.1">
    <property type="nucleotide sequence ID" value="NZ_CP113107.1"/>
</dbReference>
<reference evidence="2 3" key="1">
    <citation type="submission" date="2017-08" db="EMBL/GenBank/DDBJ databases">
        <title>Draft genome sequences of 64 type strains of genus Staph aureus.</title>
        <authorList>
            <person name="Cole K."/>
            <person name="Golubchik T."/>
            <person name="Russell J."/>
            <person name="Foster D."/>
            <person name="Llewelyn M."/>
            <person name="Wilson D."/>
            <person name="Crook D."/>
            <person name="Paul J."/>
        </authorList>
    </citation>
    <scope>NUCLEOTIDE SEQUENCE [LARGE SCALE GENOMIC DNA]</scope>
    <source>
        <strain evidence="2 3">DSM 21968</strain>
    </source>
</reference>
<dbReference type="SUPFAM" id="SSF54593">
    <property type="entry name" value="Glyoxalase/Bleomycin resistance protein/Dihydroxybiphenyl dioxygenase"/>
    <property type="match status" value="2"/>
</dbReference>
<gene>
    <name evidence="2" type="ORF">CD122_09245</name>
</gene>
<evidence type="ECO:0000313" key="3">
    <source>
        <dbReference type="Proteomes" id="UP000242752"/>
    </source>
</evidence>
<evidence type="ECO:0000313" key="2">
    <source>
        <dbReference type="EMBL" id="PNZ25854.1"/>
    </source>
</evidence>
<dbReference type="PANTHER" id="PTHR43279:SF1">
    <property type="entry name" value="CATECHOL-2,3-DIOXYGENASE"/>
    <property type="match status" value="1"/>
</dbReference>
<proteinExistence type="predicted"/>
<name>A0A2K3YKL4_9STAP</name>
<dbReference type="OrthoDB" id="9792626at2"/>
<accession>A0A2K3YKL4</accession>
<dbReference type="PANTHER" id="PTHR43279">
    <property type="entry name" value="CATECHOL-2,3-DIOXYGENASE"/>
    <property type="match status" value="1"/>
</dbReference>
<protein>
    <submittedName>
        <fullName evidence="2">Glyoxalase</fullName>
    </submittedName>
</protein>
<evidence type="ECO:0000259" key="1">
    <source>
        <dbReference type="PROSITE" id="PS51819"/>
    </source>
</evidence>
<dbReference type="AlphaFoldDB" id="A0A2K3YKL4"/>
<dbReference type="InterPro" id="IPR029068">
    <property type="entry name" value="Glyas_Bleomycin-R_OHBP_Dase"/>
</dbReference>
<comment type="caution">
    <text evidence="2">The sequence shown here is derived from an EMBL/GenBank/DDBJ whole genome shotgun (WGS) entry which is preliminary data.</text>
</comment>
<dbReference type="InterPro" id="IPR037523">
    <property type="entry name" value="VOC_core"/>
</dbReference>
<dbReference type="Proteomes" id="UP000242752">
    <property type="component" value="Unassembled WGS sequence"/>
</dbReference>
<dbReference type="Gene3D" id="3.10.180.10">
    <property type="entry name" value="2,3-Dihydroxybiphenyl 1,2-Dioxygenase, domain 1"/>
    <property type="match status" value="2"/>
</dbReference>
<keyword evidence="3" id="KW-1185">Reference proteome</keyword>
<sequence>MNFHQNTIAHVTSITLNVKDMATQVDFYTHMLGLEVAQMTADETILNIGQGGHQLILKQLVDGRKASVTEAGLFHIALLLPDEVAVGRLLRHLLEQQVVVSGGDHLVSQAIYFADPEGNGIEVYADRDSETWSWEGNQVVMDTLALDGDRLLQISNGTRWEGMPNDAKIGHLHLKTSDVTASMLFFKQFGFVPVAKLPGGVFMSDASYHHHIAVNTWQSRQVRHDAATTYGLASFNIMSAERGVETLTTPDGIEMTVNQGHANRSSLEHDLTV</sequence>
<dbReference type="EMBL" id="PPRF01000067">
    <property type="protein sequence ID" value="PNZ25854.1"/>
    <property type="molecule type" value="Genomic_DNA"/>
</dbReference>
<dbReference type="Pfam" id="PF00903">
    <property type="entry name" value="Glyoxalase"/>
    <property type="match status" value="1"/>
</dbReference>
<organism evidence="2 3">
    <name type="scientific">Staphylococcus rostri</name>
    <dbReference type="NCBI Taxonomy" id="522262"/>
    <lineage>
        <taxon>Bacteria</taxon>
        <taxon>Bacillati</taxon>
        <taxon>Bacillota</taxon>
        <taxon>Bacilli</taxon>
        <taxon>Bacillales</taxon>
        <taxon>Staphylococcaceae</taxon>
        <taxon>Staphylococcus</taxon>
    </lineage>
</organism>